<accession>A0ABQ1E5G6</accession>
<organism evidence="2 3">
    <name type="scientific">Clostridium zeae</name>
    <dbReference type="NCBI Taxonomy" id="2759022"/>
    <lineage>
        <taxon>Bacteria</taxon>
        <taxon>Bacillati</taxon>
        <taxon>Bacillota</taxon>
        <taxon>Clostridia</taxon>
        <taxon>Eubacteriales</taxon>
        <taxon>Clostridiaceae</taxon>
        <taxon>Clostridium</taxon>
    </lineage>
</organism>
<dbReference type="Proteomes" id="UP000663802">
    <property type="component" value="Unassembled WGS sequence"/>
</dbReference>
<sequence length="216" mass="25613">MKELNVILSDFLRQHFYNIPLESPLFYNSSVGLRFELGMPNRGVEHASYFTNILLRSIMIFREIFDTDEQMLITIKRFRCIEPYKCSNQGEEVFPKYMKDKELIKQVSSIELKKHYEENGDLSGITYQHILLCNIKSIDYIGILKAKAHQDFAIEPYISDEVFFINLHKHIIFYMYDDRGMDLISESKGALLPIYEKYNSWILAYDKERIDNIFMS</sequence>
<proteinExistence type="predicted"/>
<dbReference type="RefSeq" id="WP_206867980.1">
    <property type="nucleotide sequence ID" value="NZ_BMBA01000001.1"/>
</dbReference>
<evidence type="ECO:0000313" key="2">
    <source>
        <dbReference type="EMBL" id="GFZ29986.1"/>
    </source>
</evidence>
<name>A0ABQ1E5G6_9CLOT</name>
<feature type="domain" description="DUF3885" evidence="1">
    <location>
        <begin position="8"/>
        <end position="206"/>
    </location>
</feature>
<protein>
    <recommendedName>
        <fullName evidence="1">DUF3885 domain-containing protein</fullName>
    </recommendedName>
</protein>
<comment type="caution">
    <text evidence="2">The sequence shown here is derived from an EMBL/GenBank/DDBJ whole genome shotgun (WGS) entry which is preliminary data.</text>
</comment>
<dbReference type="Pfam" id="PF13021">
    <property type="entry name" value="DUF3885"/>
    <property type="match status" value="1"/>
</dbReference>
<reference evidence="2 3" key="1">
    <citation type="journal article" date="2021" name="Int. J. Syst. Evol. Microbiol.">
        <title>Clostridium zeae sp. nov., isolated from corn silage.</title>
        <authorList>
            <person name="Kobayashi H."/>
            <person name="Tanizawa Y."/>
            <person name="Yagura M."/>
            <person name="Sakamoto M."/>
            <person name="Ohkuma M."/>
            <person name="Tohno M."/>
        </authorList>
    </citation>
    <scope>NUCLEOTIDE SEQUENCE [LARGE SCALE GENOMIC DNA]</scope>
    <source>
        <strain evidence="2 3">CSC2</strain>
    </source>
</reference>
<evidence type="ECO:0000313" key="3">
    <source>
        <dbReference type="Proteomes" id="UP000663802"/>
    </source>
</evidence>
<keyword evidence="3" id="KW-1185">Reference proteome</keyword>
<gene>
    <name evidence="2" type="primary">ynaE</name>
    <name evidence="2" type="ORF">CSC2_05120</name>
</gene>
<evidence type="ECO:0000259" key="1">
    <source>
        <dbReference type="Pfam" id="PF13021"/>
    </source>
</evidence>
<dbReference type="InterPro" id="IPR024976">
    <property type="entry name" value="DUF3885"/>
</dbReference>
<dbReference type="EMBL" id="BMBA01000001">
    <property type="protein sequence ID" value="GFZ29986.1"/>
    <property type="molecule type" value="Genomic_DNA"/>
</dbReference>